<dbReference type="InterPro" id="IPR023772">
    <property type="entry name" value="DNA-bd_HTH_TetR-type_CS"/>
</dbReference>
<protein>
    <submittedName>
        <fullName evidence="7">TetR family transcriptional regulator</fullName>
    </submittedName>
</protein>
<dbReference type="InterPro" id="IPR041669">
    <property type="entry name" value="TetR_C_15"/>
</dbReference>
<keyword evidence="3" id="KW-0804">Transcription</keyword>
<feature type="domain" description="HTH tetR-type" evidence="6">
    <location>
        <begin position="33"/>
        <end position="93"/>
    </location>
</feature>
<dbReference type="SUPFAM" id="SSF48498">
    <property type="entry name" value="Tetracyclin repressor-like, C-terminal domain"/>
    <property type="match status" value="1"/>
</dbReference>
<dbReference type="AlphaFoldDB" id="A0AA91RND2"/>
<dbReference type="GO" id="GO:0003700">
    <property type="term" value="F:DNA-binding transcription factor activity"/>
    <property type="evidence" value="ECO:0007669"/>
    <property type="project" value="TreeGrafter"/>
</dbReference>
<evidence type="ECO:0000256" key="2">
    <source>
        <dbReference type="ARBA" id="ARBA00023125"/>
    </source>
</evidence>
<keyword evidence="1" id="KW-0805">Transcription regulation</keyword>
<keyword evidence="2 4" id="KW-0238">DNA-binding</keyword>
<accession>A0AA91RND2</accession>
<dbReference type="InterPro" id="IPR036271">
    <property type="entry name" value="Tet_transcr_reg_TetR-rel_C_sf"/>
</dbReference>
<feature type="region of interest" description="Disordered" evidence="5">
    <location>
        <begin position="1"/>
        <end position="37"/>
    </location>
</feature>
<organism evidence="7 8">
    <name type="scientific">Mycolicibacter minnesotensis</name>
    <dbReference type="NCBI Taxonomy" id="1118379"/>
    <lineage>
        <taxon>Bacteria</taxon>
        <taxon>Bacillati</taxon>
        <taxon>Actinomycetota</taxon>
        <taxon>Actinomycetes</taxon>
        <taxon>Mycobacteriales</taxon>
        <taxon>Mycobacteriaceae</taxon>
        <taxon>Mycolicibacter</taxon>
    </lineage>
</organism>
<dbReference type="InterPro" id="IPR009057">
    <property type="entry name" value="Homeodomain-like_sf"/>
</dbReference>
<evidence type="ECO:0000313" key="8">
    <source>
        <dbReference type="Proteomes" id="UP000192320"/>
    </source>
</evidence>
<dbReference type="SUPFAM" id="SSF46689">
    <property type="entry name" value="Homeodomain-like"/>
    <property type="match status" value="1"/>
</dbReference>
<evidence type="ECO:0000256" key="4">
    <source>
        <dbReference type="PROSITE-ProRule" id="PRU00335"/>
    </source>
</evidence>
<dbReference type="PROSITE" id="PS50977">
    <property type="entry name" value="HTH_TETR_2"/>
    <property type="match status" value="1"/>
</dbReference>
<evidence type="ECO:0000256" key="5">
    <source>
        <dbReference type="SAM" id="MobiDB-lite"/>
    </source>
</evidence>
<dbReference type="GO" id="GO:0000976">
    <property type="term" value="F:transcription cis-regulatory region binding"/>
    <property type="evidence" value="ECO:0007669"/>
    <property type="project" value="TreeGrafter"/>
</dbReference>
<feature type="compositionally biased region" description="Basic and acidic residues" evidence="5">
    <location>
        <begin position="27"/>
        <end position="37"/>
    </location>
</feature>
<feature type="DNA-binding region" description="H-T-H motif" evidence="4">
    <location>
        <begin position="56"/>
        <end position="75"/>
    </location>
</feature>
<proteinExistence type="predicted"/>
<dbReference type="PANTHER" id="PTHR30055">
    <property type="entry name" value="HTH-TYPE TRANSCRIPTIONAL REGULATOR RUTR"/>
    <property type="match status" value="1"/>
</dbReference>
<dbReference type="InterPro" id="IPR001647">
    <property type="entry name" value="HTH_TetR"/>
</dbReference>
<keyword evidence="8" id="KW-1185">Reference proteome</keyword>
<dbReference type="EMBL" id="MVHZ01000003">
    <property type="protein sequence ID" value="ORB03202.1"/>
    <property type="molecule type" value="Genomic_DNA"/>
</dbReference>
<dbReference type="PANTHER" id="PTHR30055:SF234">
    <property type="entry name" value="HTH-TYPE TRANSCRIPTIONAL REGULATOR BETI"/>
    <property type="match status" value="1"/>
</dbReference>
<evidence type="ECO:0000259" key="6">
    <source>
        <dbReference type="PROSITE" id="PS50977"/>
    </source>
</evidence>
<comment type="caution">
    <text evidence="7">The sequence shown here is derived from an EMBL/GenBank/DDBJ whole genome shotgun (WGS) entry which is preliminary data.</text>
</comment>
<dbReference type="Gene3D" id="1.10.357.10">
    <property type="entry name" value="Tetracycline Repressor, domain 2"/>
    <property type="match status" value="1"/>
</dbReference>
<dbReference type="PROSITE" id="PS01081">
    <property type="entry name" value="HTH_TETR_1"/>
    <property type="match status" value="1"/>
</dbReference>
<evidence type="ECO:0000256" key="3">
    <source>
        <dbReference type="ARBA" id="ARBA00023163"/>
    </source>
</evidence>
<dbReference type="Proteomes" id="UP000192320">
    <property type="component" value="Unassembled WGS sequence"/>
</dbReference>
<gene>
    <name evidence="7" type="ORF">BST33_04455</name>
</gene>
<sequence>MPRFDYSHFGRGSAIAPPDRYRSRKQPKQDRAKETRQRVLDSAAQVFSEHGYLAGTTNRIAEDAGLSIGTLYQYFPNKDAILRALMEQHVETGMTLLAQRTAAGLPDRLDDTLRIFVRAAIDNHCDDPGLHRVLFEEAPRSPAFLERLHSLEDMAVASTAALIAQYPEVNVSDPVTAAEVIVATVESLVHRLIATPAPVAAGVVEDVIVTMLCGYLTGSTE</sequence>
<dbReference type="RefSeq" id="WP_083023171.1">
    <property type="nucleotide sequence ID" value="NZ_AP022589.1"/>
</dbReference>
<name>A0AA91RND2_9MYCO</name>
<dbReference type="Pfam" id="PF17918">
    <property type="entry name" value="TetR_C_15"/>
    <property type="match status" value="1"/>
</dbReference>
<dbReference type="InterPro" id="IPR050109">
    <property type="entry name" value="HTH-type_TetR-like_transc_reg"/>
</dbReference>
<dbReference type="Pfam" id="PF00440">
    <property type="entry name" value="TetR_N"/>
    <property type="match status" value="1"/>
</dbReference>
<evidence type="ECO:0000256" key="1">
    <source>
        <dbReference type="ARBA" id="ARBA00023015"/>
    </source>
</evidence>
<evidence type="ECO:0000313" key="7">
    <source>
        <dbReference type="EMBL" id="ORB03202.1"/>
    </source>
</evidence>
<dbReference type="PRINTS" id="PR00455">
    <property type="entry name" value="HTHTETR"/>
</dbReference>
<reference evidence="7 8" key="1">
    <citation type="submission" date="2017-02" db="EMBL/GenBank/DDBJ databases">
        <title>The new phylogeny of genus Mycobacterium.</title>
        <authorList>
            <person name="Tortoli E."/>
            <person name="Trovato A."/>
            <person name="Cirillo D.M."/>
        </authorList>
    </citation>
    <scope>NUCLEOTIDE SEQUENCE [LARGE SCALE GENOMIC DNA]</scope>
    <source>
        <strain evidence="7 8">DSM 45633</strain>
    </source>
</reference>